<dbReference type="PRINTS" id="PR00081">
    <property type="entry name" value="GDHRDH"/>
</dbReference>
<keyword evidence="8 12" id="KW-0560">Oxidoreductase</keyword>
<dbReference type="PROSITE" id="PS00061">
    <property type="entry name" value="ADH_SHORT"/>
    <property type="match status" value="1"/>
</dbReference>
<name>A0A8H7VVE7_9FUNG</name>
<dbReference type="GO" id="GO:0005789">
    <property type="term" value="C:endoplasmic reticulum membrane"/>
    <property type="evidence" value="ECO:0007669"/>
    <property type="project" value="UniProtKB-SubCell"/>
</dbReference>
<feature type="active site" description="Proton acceptor" evidence="12">
    <location>
        <position position="232"/>
    </location>
</feature>
<comment type="catalytic activity">
    <reaction evidence="12">
        <text>a very-long-chain (3R)-3-hydroxyacyl-CoA + NADP(+) = a very-long-chain 3-oxoacyl-CoA + NADPH + H(+)</text>
        <dbReference type="Rhea" id="RHEA:48680"/>
        <dbReference type="ChEBI" id="CHEBI:15378"/>
        <dbReference type="ChEBI" id="CHEBI:57783"/>
        <dbReference type="ChEBI" id="CHEBI:58349"/>
        <dbReference type="ChEBI" id="CHEBI:85440"/>
        <dbReference type="ChEBI" id="CHEBI:90725"/>
        <dbReference type="EC" id="1.1.1.330"/>
    </reaction>
</comment>
<comment type="pathway">
    <text evidence="1">Lipid metabolism; fatty acid biosynthesis.</text>
</comment>
<sequence>MVECSSVTVFAAIGAAFIGFKVLTLLKALFDSYVATGISVSIYETSRSSVPVKVHGQVIYIYIDKYIKLKPKTKLITSPLPFLVVTGATDGIGKEFALQLAKKKFNVLLISRTASKLEAAAKEISEQFGVETKTYAMDFTKGDAQDFKNVADIINSIRVGVLVNNVGVNHSIPTPFVEEDDDVINNIIEVNVKGLMKMTKLVLPQMKENHKGLIFNMGSFAGLVATPYLSVYSAGKAFLSTWSQALGTEVAKDGIVVEHVNTYFVVSAMSKIRKPSLLIPNPDKYVASVLSKVGVPCGANVPFTSTPYPMHGVVNWAINNLFTNQFWITQNDNIQKDIRKRALRKREREAAARKTE</sequence>
<keyword evidence="11 12" id="KW-0275">Fatty acid biosynthesis</keyword>
<evidence type="ECO:0000256" key="7">
    <source>
        <dbReference type="ARBA" id="ARBA00022989"/>
    </source>
</evidence>
<dbReference type="Proteomes" id="UP000613177">
    <property type="component" value="Unassembled WGS sequence"/>
</dbReference>
<reference evidence="14" key="1">
    <citation type="submission" date="2021-01" db="EMBL/GenBank/DDBJ databases">
        <title>Metabolic potential, ecology and presence of endohyphal bacteria is reflected in genomic diversity of Mucoromycotina.</title>
        <authorList>
            <person name="Muszewska A."/>
            <person name="Okrasinska A."/>
            <person name="Steczkiewicz K."/>
            <person name="Drgas O."/>
            <person name="Orlowska M."/>
            <person name="Perlinska-Lenart U."/>
            <person name="Aleksandrzak-Piekarczyk T."/>
            <person name="Szatraj K."/>
            <person name="Zielenkiewicz U."/>
            <person name="Pilsyk S."/>
            <person name="Malc E."/>
            <person name="Mieczkowski P."/>
            <person name="Kruszewska J.S."/>
            <person name="Biernat P."/>
            <person name="Pawlowska J."/>
        </authorList>
    </citation>
    <scope>NUCLEOTIDE SEQUENCE</scope>
    <source>
        <strain evidence="14">WA0000018081</strain>
    </source>
</reference>
<organism evidence="14 15">
    <name type="scientific">Thamnidium elegans</name>
    <dbReference type="NCBI Taxonomy" id="101142"/>
    <lineage>
        <taxon>Eukaryota</taxon>
        <taxon>Fungi</taxon>
        <taxon>Fungi incertae sedis</taxon>
        <taxon>Mucoromycota</taxon>
        <taxon>Mucoromycotina</taxon>
        <taxon>Mucoromycetes</taxon>
        <taxon>Mucorales</taxon>
        <taxon>Mucorineae</taxon>
        <taxon>Mucoraceae</taxon>
        <taxon>Thamnidium</taxon>
    </lineage>
</organism>
<dbReference type="InterPro" id="IPR002347">
    <property type="entry name" value="SDR_fam"/>
</dbReference>
<comment type="caution">
    <text evidence="14">The sequence shown here is derived from an EMBL/GenBank/DDBJ whole genome shotgun (WGS) entry which is preliminary data.</text>
</comment>
<dbReference type="PANTHER" id="PTHR43086:SF2">
    <property type="entry name" value="HYDROXYSTEROID DEHYDROGENASE-LIKE PROTEIN 1"/>
    <property type="match status" value="1"/>
</dbReference>
<dbReference type="EC" id="1.1.1.330" evidence="12"/>
<keyword evidence="10 12" id="KW-0472">Membrane</keyword>
<dbReference type="GO" id="GO:0141040">
    <property type="term" value="F:very-long-chain 3-oxoacyl-CoA reductase activity"/>
    <property type="evidence" value="ECO:0007669"/>
    <property type="project" value="UniProtKB-EC"/>
</dbReference>
<evidence type="ECO:0000313" key="14">
    <source>
        <dbReference type="EMBL" id="KAG2228579.1"/>
    </source>
</evidence>
<keyword evidence="3 12" id="KW-0812">Transmembrane</keyword>
<dbReference type="AlphaFoldDB" id="A0A8H7VVE7"/>
<accession>A0A8H7VVE7</accession>
<comment type="subcellular location">
    <subcellularLocation>
        <location evidence="12">Endoplasmic reticulum membrane</location>
        <topology evidence="12">Single-pass membrane protein</topology>
    </subcellularLocation>
</comment>
<dbReference type="InterPro" id="IPR036291">
    <property type="entry name" value="NAD(P)-bd_dom_sf"/>
</dbReference>
<dbReference type="PANTHER" id="PTHR43086">
    <property type="entry name" value="VERY-LONG-CHAIN 3-OXOOACYL-COA REDUCTASE"/>
    <property type="match status" value="1"/>
</dbReference>
<evidence type="ECO:0000256" key="9">
    <source>
        <dbReference type="ARBA" id="ARBA00023098"/>
    </source>
</evidence>
<evidence type="ECO:0000256" key="5">
    <source>
        <dbReference type="ARBA" id="ARBA00022832"/>
    </source>
</evidence>
<dbReference type="InterPro" id="IPR027533">
    <property type="entry name" value="3_ketoreductase_fungal"/>
</dbReference>
<keyword evidence="7 12" id="KW-1133">Transmembrane helix</keyword>
<protein>
    <recommendedName>
        <fullName evidence="12">Very-long-chain 3-oxoacyl-CoA reductase</fullName>
        <ecNumber evidence="12">1.1.1.330</ecNumber>
    </recommendedName>
    <alternativeName>
        <fullName evidence="12">3-ketoacyl-CoA reductase</fullName>
        <shortName evidence="12">3-ketoreductase</shortName>
        <shortName evidence="12">KAR</shortName>
    </alternativeName>
    <alternativeName>
        <fullName evidence="12">Microsomal beta-keto-reductase</fullName>
    </alternativeName>
</protein>
<comment type="similarity">
    <text evidence="12 13">Belongs to the short-chain dehydrogenases/reductases (SDR) family.</text>
</comment>
<evidence type="ECO:0000256" key="6">
    <source>
        <dbReference type="ARBA" id="ARBA00022857"/>
    </source>
</evidence>
<feature type="binding site" evidence="12">
    <location>
        <position position="219"/>
    </location>
    <ligand>
        <name>substrate</name>
    </ligand>
</feature>
<dbReference type="FunFam" id="3.40.50.720:FF:000137">
    <property type="entry name" value="Hydroxysteroid (17-beta) dehydrogenase 3"/>
    <property type="match status" value="1"/>
</dbReference>
<dbReference type="GO" id="GO:0030497">
    <property type="term" value="P:fatty acid elongation"/>
    <property type="evidence" value="ECO:0007669"/>
    <property type="project" value="UniProtKB-UniRule"/>
</dbReference>
<keyword evidence="4 12" id="KW-0256">Endoplasmic reticulum</keyword>
<gene>
    <name evidence="14" type="ORF">INT48_005433</name>
</gene>
<evidence type="ECO:0000256" key="8">
    <source>
        <dbReference type="ARBA" id="ARBA00023002"/>
    </source>
</evidence>
<keyword evidence="9 12" id="KW-0443">Lipid metabolism</keyword>
<evidence type="ECO:0000256" key="12">
    <source>
        <dbReference type="HAMAP-Rule" id="MF_03107"/>
    </source>
</evidence>
<evidence type="ECO:0000256" key="1">
    <source>
        <dbReference type="ARBA" id="ARBA00005194"/>
    </source>
</evidence>
<proteinExistence type="inferred from homology"/>
<dbReference type="InterPro" id="IPR020904">
    <property type="entry name" value="Sc_DH/Rdtase_CS"/>
</dbReference>
<keyword evidence="6 12" id="KW-0521">NADP</keyword>
<evidence type="ECO:0000256" key="2">
    <source>
        <dbReference type="ARBA" id="ARBA00022516"/>
    </source>
</evidence>
<evidence type="ECO:0000256" key="4">
    <source>
        <dbReference type="ARBA" id="ARBA00022824"/>
    </source>
</evidence>
<dbReference type="PRINTS" id="PR00080">
    <property type="entry name" value="SDRFAMILY"/>
</dbReference>
<evidence type="ECO:0000256" key="13">
    <source>
        <dbReference type="RuleBase" id="RU000363"/>
    </source>
</evidence>
<evidence type="ECO:0000313" key="15">
    <source>
        <dbReference type="Proteomes" id="UP000613177"/>
    </source>
</evidence>
<dbReference type="HAMAP" id="MF_03107">
    <property type="entry name" value="3_ketoreductase"/>
    <property type="match status" value="1"/>
</dbReference>
<evidence type="ECO:0000256" key="10">
    <source>
        <dbReference type="ARBA" id="ARBA00023136"/>
    </source>
</evidence>
<evidence type="ECO:0000256" key="3">
    <source>
        <dbReference type="ARBA" id="ARBA00022692"/>
    </source>
</evidence>
<keyword evidence="2 12" id="KW-0444">Lipid biosynthesis</keyword>
<dbReference type="UniPathway" id="UPA00094"/>
<dbReference type="Gene3D" id="3.40.50.720">
    <property type="entry name" value="NAD(P)-binding Rossmann-like Domain"/>
    <property type="match status" value="1"/>
</dbReference>
<dbReference type="Pfam" id="PF00106">
    <property type="entry name" value="adh_short"/>
    <property type="match status" value="1"/>
</dbReference>
<dbReference type="SUPFAM" id="SSF51735">
    <property type="entry name" value="NAD(P)-binding Rossmann-fold domains"/>
    <property type="match status" value="1"/>
</dbReference>
<dbReference type="GO" id="GO:0045703">
    <property type="term" value="F:ketoreductase activity"/>
    <property type="evidence" value="ECO:0007669"/>
    <property type="project" value="UniProtKB-UniRule"/>
</dbReference>
<keyword evidence="5 12" id="KW-0276">Fatty acid metabolism</keyword>
<dbReference type="CDD" id="cd05356">
    <property type="entry name" value="17beta-HSD1_like_SDR_c"/>
    <property type="match status" value="1"/>
</dbReference>
<evidence type="ECO:0000256" key="11">
    <source>
        <dbReference type="ARBA" id="ARBA00023160"/>
    </source>
</evidence>
<keyword evidence="15" id="KW-1185">Reference proteome</keyword>
<dbReference type="EMBL" id="JAEPRE010000409">
    <property type="protein sequence ID" value="KAG2228579.1"/>
    <property type="molecule type" value="Genomic_DNA"/>
</dbReference>
<comment type="function">
    <text evidence="12">Component of the microsomal membrane bound fatty acid elongation system, which produces the 26-carbon very long-chain fatty acids (VLCFA) from palmitate. Catalyzes the reduction of the 3-ketoacyl-CoA intermediate that is formed in each cycle of fatty acid elongation. VLCFAs serve as precursors for ceramide and sphingolipids.</text>
</comment>